<evidence type="ECO:0000256" key="1">
    <source>
        <dbReference type="ARBA" id="ARBA00001933"/>
    </source>
</evidence>
<evidence type="ECO:0000256" key="8">
    <source>
        <dbReference type="HAMAP-Rule" id="MF_00423"/>
    </source>
</evidence>
<dbReference type="InterPro" id="IPR018319">
    <property type="entry name" value="SelA-like"/>
</dbReference>
<evidence type="ECO:0000256" key="7">
    <source>
        <dbReference type="ARBA" id="ARBA00044507"/>
    </source>
</evidence>
<dbReference type="EC" id="2.9.1.1" evidence="8"/>
<evidence type="ECO:0000313" key="12">
    <source>
        <dbReference type="Proteomes" id="UP000091979"/>
    </source>
</evidence>
<keyword evidence="3 8" id="KW-0808">Transferase</keyword>
<dbReference type="Gene3D" id="3.90.1150.180">
    <property type="match status" value="1"/>
</dbReference>
<evidence type="ECO:0000256" key="2">
    <source>
        <dbReference type="ARBA" id="ARBA00022490"/>
    </source>
</evidence>
<keyword evidence="12" id="KW-1185">Reference proteome</keyword>
<dbReference type="GO" id="GO:0005737">
    <property type="term" value="C:cytoplasm"/>
    <property type="evidence" value="ECO:0007669"/>
    <property type="project" value="UniProtKB-SubCell"/>
</dbReference>
<comment type="function">
    <text evidence="8">Converts seryl-tRNA(Sec) to selenocysteinyl-tRNA(Sec) required for selenoprotein biosynthesis.</text>
</comment>
<dbReference type="GO" id="GO:0001717">
    <property type="term" value="P:conversion of seryl-tRNAsec to selenocys-tRNAsec"/>
    <property type="evidence" value="ECO:0007669"/>
    <property type="project" value="UniProtKB-UniRule"/>
</dbReference>
<dbReference type="Pfam" id="PF12390">
    <property type="entry name" value="Se-cys_synth_N"/>
    <property type="match status" value="1"/>
</dbReference>
<keyword evidence="6 8" id="KW-0711">Selenium</keyword>
<dbReference type="PANTHER" id="PTHR32328">
    <property type="entry name" value="L-SERYL-TRNA(SEC) SELENIUM TRANSFERASE"/>
    <property type="match status" value="1"/>
</dbReference>
<comment type="cofactor">
    <cofactor evidence="1 8 9">
        <name>pyridoxal 5'-phosphate</name>
        <dbReference type="ChEBI" id="CHEBI:597326"/>
    </cofactor>
</comment>
<keyword evidence="4 8" id="KW-0663">Pyridoxal phosphate</keyword>
<dbReference type="PATRIC" id="fig|1560234.3.peg.2342"/>
<keyword evidence="5 8" id="KW-0648">Protein biosynthesis</keyword>
<dbReference type="GO" id="GO:0004125">
    <property type="term" value="F:L-seryl-tRNA(Sec) selenium transferase activity"/>
    <property type="evidence" value="ECO:0007669"/>
    <property type="project" value="UniProtKB-UniRule"/>
</dbReference>
<dbReference type="Gene3D" id="3.40.640.10">
    <property type="entry name" value="Type I PLP-dependent aspartate aminotransferase-like (Major domain)"/>
    <property type="match status" value="1"/>
</dbReference>
<dbReference type="InterPro" id="IPR025862">
    <property type="entry name" value="SelA_trans_N_dom"/>
</dbReference>
<dbReference type="InterPro" id="IPR004534">
    <property type="entry name" value="SelA_trans"/>
</dbReference>
<reference evidence="11 12" key="1">
    <citation type="submission" date="2015-01" db="EMBL/GenBank/DDBJ databases">
        <title>Desulfovibrio sp. JC271 draft genome sequence.</title>
        <authorList>
            <person name="Shivani Y."/>
            <person name="Subhash Y."/>
            <person name="Sasikala C."/>
            <person name="Ramana C.V."/>
        </authorList>
    </citation>
    <scope>NUCLEOTIDE SEQUENCE [LARGE SCALE GENOMIC DNA]</scope>
    <source>
        <strain evidence="11 12">JC271</strain>
    </source>
</reference>
<dbReference type="PANTHER" id="PTHR32328:SF0">
    <property type="entry name" value="L-SERYL-TRNA(SEC) SELENIUM TRANSFERASE"/>
    <property type="match status" value="1"/>
</dbReference>
<dbReference type="InterPro" id="IPR015424">
    <property type="entry name" value="PyrdxlP-dep_Trfase"/>
</dbReference>
<dbReference type="STRING" id="1560234.SP90_15290"/>
<name>A0A1B7X972_9BACT</name>
<proteinExistence type="inferred from homology"/>
<comment type="caution">
    <text evidence="11">The sequence shown here is derived from an EMBL/GenBank/DDBJ whole genome shotgun (WGS) entry which is preliminary data.</text>
</comment>
<evidence type="ECO:0000256" key="6">
    <source>
        <dbReference type="ARBA" id="ARBA00023266"/>
    </source>
</evidence>
<comment type="subcellular location">
    <subcellularLocation>
        <location evidence="8">Cytoplasm</location>
    </subcellularLocation>
</comment>
<dbReference type="UniPathway" id="UPA00906">
    <property type="reaction ID" value="UER00896"/>
</dbReference>
<evidence type="ECO:0000313" key="11">
    <source>
        <dbReference type="EMBL" id="OBQ45933.1"/>
    </source>
</evidence>
<dbReference type="NCBIfam" id="TIGR00474">
    <property type="entry name" value="selA"/>
    <property type="match status" value="1"/>
</dbReference>
<dbReference type="Pfam" id="PF03841">
    <property type="entry name" value="SelA"/>
    <property type="match status" value="1"/>
</dbReference>
<comment type="catalytic activity">
    <reaction evidence="8">
        <text>L-seryl-tRNA(Sec) + selenophosphate + H(+) = L-selenocysteinyl-tRNA(Sec) + phosphate</text>
        <dbReference type="Rhea" id="RHEA:22728"/>
        <dbReference type="Rhea" id="RHEA-COMP:9742"/>
        <dbReference type="Rhea" id="RHEA-COMP:9743"/>
        <dbReference type="ChEBI" id="CHEBI:15378"/>
        <dbReference type="ChEBI" id="CHEBI:16144"/>
        <dbReference type="ChEBI" id="CHEBI:43474"/>
        <dbReference type="ChEBI" id="CHEBI:78533"/>
        <dbReference type="ChEBI" id="CHEBI:78573"/>
        <dbReference type="EC" id="2.9.1.1"/>
    </reaction>
</comment>
<feature type="modified residue" description="N6-(pyridoxal phosphate)lysine" evidence="8 9">
    <location>
        <position position="305"/>
    </location>
</feature>
<evidence type="ECO:0000256" key="9">
    <source>
        <dbReference type="PIRSR" id="PIRSR618319-50"/>
    </source>
</evidence>
<dbReference type="GO" id="GO:0001514">
    <property type="term" value="P:selenocysteine incorporation"/>
    <property type="evidence" value="ECO:0007669"/>
    <property type="project" value="UniProtKB-UniRule"/>
</dbReference>
<dbReference type="Proteomes" id="UP000091979">
    <property type="component" value="Unassembled WGS sequence"/>
</dbReference>
<dbReference type="AlphaFoldDB" id="A0A1B7X972"/>
<evidence type="ECO:0000259" key="10">
    <source>
        <dbReference type="Pfam" id="PF12390"/>
    </source>
</evidence>
<keyword evidence="2 8" id="KW-0963">Cytoplasm</keyword>
<dbReference type="SUPFAM" id="SSF53383">
    <property type="entry name" value="PLP-dependent transferases"/>
    <property type="match status" value="1"/>
</dbReference>
<evidence type="ECO:0000256" key="5">
    <source>
        <dbReference type="ARBA" id="ARBA00022917"/>
    </source>
</evidence>
<feature type="domain" description="L-seryl-tRNA selenium transferase N-terminal" evidence="10">
    <location>
        <begin position="16"/>
        <end position="55"/>
    </location>
</feature>
<sequence>MRNFYSVKELCVSILFRALPSVDKVLDALTASGEFANVPRSIVREHVNGFLDVCREEIRAEVILEPEQLALENILPRMKAYIRAQSRPHFRRVLNGTGVVVHTNLGRSLLAESAVEAVTEACAHYSNLEFDLATGERGSRYSHVEELLCQVCGAEAGLVVNNNAAAVLLVLDTLCKGKEVPVSRGQLVEIGGSFRIPEVMEKSGATLREVGATNRTHVKDYEQVIGEETGALLRVHTSNYRIVGFHKEVTLEEMVALGNKHDLPVIEDLGSGSFTDFSSLRIGEEPTVQQVVGAGADVVTFSGDKVLGGPQAGIIVGKKKYIDMIKRNPMNRALRIDKMTLAALEATMRLYREPELARTEIPTLSMMFADQPSLKQRARRLANRIKKAFGDQVKVAVLDGNSRVGGGSFPERDLPTTLVAITPSLVSETALKKALLDTDPPLVGRIEHQAFCLDPRTLTDKEFALVIEALKQALQTLSK</sequence>
<gene>
    <name evidence="8" type="primary">selA</name>
    <name evidence="11" type="ORF">SP90_15290</name>
</gene>
<organism evidence="11 12">
    <name type="scientific">Halodesulfovibrio spirochaetisodalis</name>
    <dbReference type="NCBI Taxonomy" id="1560234"/>
    <lineage>
        <taxon>Bacteria</taxon>
        <taxon>Pseudomonadati</taxon>
        <taxon>Thermodesulfobacteriota</taxon>
        <taxon>Desulfovibrionia</taxon>
        <taxon>Desulfovibrionales</taxon>
        <taxon>Desulfovibrionaceae</taxon>
        <taxon>Halodesulfovibrio</taxon>
    </lineage>
</organism>
<protein>
    <recommendedName>
        <fullName evidence="8">L-seryl-tRNA(Sec) selenium transferase</fullName>
        <ecNumber evidence="8">2.9.1.1</ecNumber>
    </recommendedName>
    <alternativeName>
        <fullName evidence="8">Selenocysteine synthase</fullName>
        <shortName evidence="8">Sec synthase</shortName>
    </alternativeName>
    <alternativeName>
        <fullName evidence="8">Selenocysteinyl-tRNA(Sec) synthase</fullName>
    </alternativeName>
</protein>
<dbReference type="InterPro" id="IPR015421">
    <property type="entry name" value="PyrdxlP-dep_Trfase_major"/>
</dbReference>
<evidence type="ECO:0000256" key="4">
    <source>
        <dbReference type="ARBA" id="ARBA00022898"/>
    </source>
</evidence>
<dbReference type="EMBL" id="JXMS01000035">
    <property type="protein sequence ID" value="OBQ45933.1"/>
    <property type="molecule type" value="Genomic_DNA"/>
</dbReference>
<comment type="similarity">
    <text evidence="7 8">Belongs to the SelA family.</text>
</comment>
<accession>A0A1B7X972</accession>
<evidence type="ECO:0000256" key="3">
    <source>
        <dbReference type="ARBA" id="ARBA00022679"/>
    </source>
</evidence>
<comment type="pathway">
    <text evidence="8">Aminoacyl-tRNA biosynthesis; selenocysteinyl-tRNA(Sec) biosynthesis; selenocysteinyl-tRNA(Sec) from L-seryl-tRNA(Sec) (bacterial route): step 1/1.</text>
</comment>
<dbReference type="HAMAP" id="MF_00423">
    <property type="entry name" value="SelA"/>
    <property type="match status" value="1"/>
</dbReference>